<gene>
    <name evidence="1" type="ORF">KIN20_005659</name>
</gene>
<dbReference type="EMBL" id="JAHQIW010000782">
    <property type="protein sequence ID" value="KAJ1349974.1"/>
    <property type="molecule type" value="Genomic_DNA"/>
</dbReference>
<comment type="caution">
    <text evidence="1">The sequence shown here is derived from an EMBL/GenBank/DDBJ whole genome shotgun (WGS) entry which is preliminary data.</text>
</comment>
<evidence type="ECO:0000313" key="1">
    <source>
        <dbReference type="EMBL" id="KAJ1349974.1"/>
    </source>
</evidence>
<protein>
    <submittedName>
        <fullName evidence="1">Uncharacterized protein</fullName>
    </submittedName>
</protein>
<dbReference type="Proteomes" id="UP001196413">
    <property type="component" value="Unassembled WGS sequence"/>
</dbReference>
<dbReference type="AlphaFoldDB" id="A0AAD5QHP1"/>
<organism evidence="1 2">
    <name type="scientific">Parelaphostrongylus tenuis</name>
    <name type="common">Meningeal worm</name>
    <dbReference type="NCBI Taxonomy" id="148309"/>
    <lineage>
        <taxon>Eukaryota</taxon>
        <taxon>Metazoa</taxon>
        <taxon>Ecdysozoa</taxon>
        <taxon>Nematoda</taxon>
        <taxon>Chromadorea</taxon>
        <taxon>Rhabditida</taxon>
        <taxon>Rhabditina</taxon>
        <taxon>Rhabditomorpha</taxon>
        <taxon>Strongyloidea</taxon>
        <taxon>Metastrongylidae</taxon>
        <taxon>Parelaphostrongylus</taxon>
    </lineage>
</organism>
<name>A0AAD5QHP1_PARTN</name>
<sequence>MQSLTVPPLFQHFYVYSAILVVDLGVPCLCGGFVKAPGGLVSARIQNSVKVPALLTLDSSPHLIEDSNLHGQSGIERIVASLFAYKYLTKSYTDILAQHSFTIALQSSILRKHNWTWLRDIVQWN</sequence>
<reference evidence="1" key="1">
    <citation type="submission" date="2021-06" db="EMBL/GenBank/DDBJ databases">
        <title>Parelaphostrongylus tenuis whole genome reference sequence.</title>
        <authorList>
            <person name="Garwood T.J."/>
            <person name="Larsen P.A."/>
            <person name="Fountain-Jones N.M."/>
            <person name="Garbe J.R."/>
            <person name="Macchietto M.G."/>
            <person name="Kania S.A."/>
            <person name="Gerhold R.W."/>
            <person name="Richards J.E."/>
            <person name="Wolf T.M."/>
        </authorList>
    </citation>
    <scope>NUCLEOTIDE SEQUENCE</scope>
    <source>
        <strain evidence="1">MNPRO001-30</strain>
        <tissue evidence="1">Meninges</tissue>
    </source>
</reference>
<keyword evidence="2" id="KW-1185">Reference proteome</keyword>
<proteinExistence type="predicted"/>
<evidence type="ECO:0000313" key="2">
    <source>
        <dbReference type="Proteomes" id="UP001196413"/>
    </source>
</evidence>
<accession>A0AAD5QHP1</accession>